<accession>A0A2N3Y4L0</accession>
<dbReference type="RefSeq" id="WP_010311895.1">
    <property type="nucleotide sequence ID" value="NZ_CP061007.1"/>
</dbReference>
<dbReference type="OrthoDB" id="3684831at2"/>
<evidence type="ECO:0000313" key="2">
    <source>
        <dbReference type="Proteomes" id="UP000233786"/>
    </source>
</evidence>
<reference evidence="1" key="1">
    <citation type="submission" date="2017-12" db="EMBL/GenBank/DDBJ databases">
        <title>Sequencing the genomes of 1000 Actinobacteria strains.</title>
        <authorList>
            <person name="Klenk H.-P."/>
        </authorList>
    </citation>
    <scope>NUCLEOTIDE SEQUENCE [LARGE SCALE GENOMIC DNA]</scope>
    <source>
        <strain evidence="1">DSM 44228</strain>
    </source>
</reference>
<dbReference type="AlphaFoldDB" id="A0A2N3Y4L0"/>
<name>A0A2N3Y4L0_SACSN</name>
<proteinExistence type="predicted"/>
<dbReference type="Proteomes" id="UP000233786">
    <property type="component" value="Unassembled WGS sequence"/>
</dbReference>
<comment type="caution">
    <text evidence="1">The sequence shown here is derived from an EMBL/GenBank/DDBJ whole genome shotgun (WGS) entry which is preliminary data.</text>
</comment>
<gene>
    <name evidence="1" type="ORF">A8926_5893</name>
</gene>
<dbReference type="EMBL" id="PJNB01000001">
    <property type="protein sequence ID" value="PKW17869.1"/>
    <property type="molecule type" value="Genomic_DNA"/>
</dbReference>
<organism evidence="1 2">
    <name type="scientific">Saccharopolyspora spinosa</name>
    <dbReference type="NCBI Taxonomy" id="60894"/>
    <lineage>
        <taxon>Bacteria</taxon>
        <taxon>Bacillati</taxon>
        <taxon>Actinomycetota</taxon>
        <taxon>Actinomycetes</taxon>
        <taxon>Pseudonocardiales</taxon>
        <taxon>Pseudonocardiaceae</taxon>
        <taxon>Saccharopolyspora</taxon>
    </lineage>
</organism>
<keyword evidence="2" id="KW-1185">Reference proteome</keyword>
<protein>
    <submittedName>
        <fullName evidence="1">Uncharacterized protein</fullName>
    </submittedName>
</protein>
<sequence length="120" mass="13245">MTSIDEALQLYPELAVLIGLSHALWTFWYLTDTAGRPEWLVGVLNWPEYSDALWIVDRREALAVRLRVDSPGTRGGVVWQSSGSLTAAIDALRALPAPDEPGAPSRVIRSGPFWPPRGFC</sequence>
<evidence type="ECO:0000313" key="1">
    <source>
        <dbReference type="EMBL" id="PKW17869.1"/>
    </source>
</evidence>